<proteinExistence type="predicted"/>
<dbReference type="InterPro" id="IPR013324">
    <property type="entry name" value="RNA_pol_sigma_r3/r4-like"/>
</dbReference>
<dbReference type="InterPro" id="IPR036388">
    <property type="entry name" value="WH-like_DNA-bd_sf"/>
</dbReference>
<keyword evidence="1" id="KW-0969">Cilium</keyword>
<name>A0A1G6SYT7_9ACTN</name>
<sequence length="187" mass="20184">MVLMTDQDQLVAQHQDLAAAQVRRVLARVPSHVDRHALHATAEAALATAAGTFCPRPGIAFGAHAAATIGPALRDLLRSLPAVPPSPEVSGRLRILEAAILDLPELSRAVVTSSFLRSRPVAAIAHDLGIGEDTVRSLVTALVTLHEVVNATLRSGPSPRRRVPLRTHIRVVRRTTTARFEYPAHRR</sequence>
<dbReference type="GO" id="GO:0006352">
    <property type="term" value="P:DNA-templated transcription initiation"/>
    <property type="evidence" value="ECO:0007669"/>
    <property type="project" value="InterPro"/>
</dbReference>
<dbReference type="AlphaFoldDB" id="A0A1G6SYT7"/>
<keyword evidence="1" id="KW-0966">Cell projection</keyword>
<dbReference type="GO" id="GO:0003700">
    <property type="term" value="F:DNA-binding transcription factor activity"/>
    <property type="evidence" value="ECO:0007669"/>
    <property type="project" value="InterPro"/>
</dbReference>
<organism evidence="1 2">
    <name type="scientific">Nocardioides lianchengensis</name>
    <dbReference type="NCBI Taxonomy" id="1045774"/>
    <lineage>
        <taxon>Bacteria</taxon>
        <taxon>Bacillati</taxon>
        <taxon>Actinomycetota</taxon>
        <taxon>Actinomycetes</taxon>
        <taxon>Propionibacteriales</taxon>
        <taxon>Nocardioidaceae</taxon>
        <taxon>Nocardioides</taxon>
    </lineage>
</organism>
<keyword evidence="2" id="KW-1185">Reference proteome</keyword>
<dbReference type="Gene3D" id="1.10.10.10">
    <property type="entry name" value="Winged helix-like DNA-binding domain superfamily/Winged helix DNA-binding domain"/>
    <property type="match status" value="1"/>
</dbReference>
<dbReference type="Proteomes" id="UP000199034">
    <property type="component" value="Unassembled WGS sequence"/>
</dbReference>
<dbReference type="InterPro" id="IPR013325">
    <property type="entry name" value="RNA_pol_sigma_r2"/>
</dbReference>
<protein>
    <submittedName>
        <fullName evidence="1">RNA polymerase sigma factor for flagellar operon FliA</fullName>
    </submittedName>
</protein>
<keyword evidence="1" id="KW-0282">Flagellum</keyword>
<dbReference type="STRING" id="1045774.SAMN05421872_106336"/>
<gene>
    <name evidence="1" type="ORF">SAMN05421872_106336</name>
</gene>
<dbReference type="EMBL" id="FMZM01000006">
    <property type="protein sequence ID" value="SDD21923.1"/>
    <property type="molecule type" value="Genomic_DNA"/>
</dbReference>
<accession>A0A1G6SYT7</accession>
<dbReference type="SUPFAM" id="SSF88946">
    <property type="entry name" value="Sigma2 domain of RNA polymerase sigma factors"/>
    <property type="match status" value="1"/>
</dbReference>
<evidence type="ECO:0000313" key="2">
    <source>
        <dbReference type="Proteomes" id="UP000199034"/>
    </source>
</evidence>
<evidence type="ECO:0000313" key="1">
    <source>
        <dbReference type="EMBL" id="SDD21923.1"/>
    </source>
</evidence>
<reference evidence="2" key="1">
    <citation type="submission" date="2016-10" db="EMBL/GenBank/DDBJ databases">
        <authorList>
            <person name="Varghese N."/>
            <person name="Submissions S."/>
        </authorList>
    </citation>
    <scope>NUCLEOTIDE SEQUENCE [LARGE SCALE GENOMIC DNA]</scope>
    <source>
        <strain evidence="2">CGMCC 4.6858</strain>
    </source>
</reference>
<dbReference type="SUPFAM" id="SSF88659">
    <property type="entry name" value="Sigma3 and sigma4 domains of RNA polymerase sigma factors"/>
    <property type="match status" value="1"/>
</dbReference>